<keyword evidence="1" id="KW-1133">Transmembrane helix</keyword>
<feature type="transmembrane region" description="Helical" evidence="1">
    <location>
        <begin position="6"/>
        <end position="30"/>
    </location>
</feature>
<accession>A0ABN9WZR5</accession>
<dbReference type="Proteomes" id="UP001189429">
    <property type="component" value="Unassembled WGS sequence"/>
</dbReference>
<reference evidence="2" key="1">
    <citation type="submission" date="2023-10" db="EMBL/GenBank/DDBJ databases">
        <authorList>
            <person name="Chen Y."/>
            <person name="Shah S."/>
            <person name="Dougan E. K."/>
            <person name="Thang M."/>
            <person name="Chan C."/>
        </authorList>
    </citation>
    <scope>NUCLEOTIDE SEQUENCE [LARGE SCALE GENOMIC DNA]</scope>
</reference>
<keyword evidence="3" id="KW-1185">Reference proteome</keyword>
<protein>
    <submittedName>
        <fullName evidence="2">Uncharacterized protein</fullName>
    </submittedName>
</protein>
<comment type="caution">
    <text evidence="2">The sequence shown here is derived from an EMBL/GenBank/DDBJ whole genome shotgun (WGS) entry which is preliminary data.</text>
</comment>
<evidence type="ECO:0000313" key="2">
    <source>
        <dbReference type="EMBL" id="CAK0890978.1"/>
    </source>
</evidence>
<evidence type="ECO:0000256" key="1">
    <source>
        <dbReference type="SAM" id="Phobius"/>
    </source>
</evidence>
<proteinExistence type="predicted"/>
<feature type="transmembrane region" description="Helical" evidence="1">
    <location>
        <begin position="70"/>
        <end position="89"/>
    </location>
</feature>
<name>A0ABN9WZR5_9DINO</name>
<organism evidence="2 3">
    <name type="scientific">Prorocentrum cordatum</name>
    <dbReference type="NCBI Taxonomy" id="2364126"/>
    <lineage>
        <taxon>Eukaryota</taxon>
        <taxon>Sar</taxon>
        <taxon>Alveolata</taxon>
        <taxon>Dinophyceae</taxon>
        <taxon>Prorocentrales</taxon>
        <taxon>Prorocentraceae</taxon>
        <taxon>Prorocentrum</taxon>
    </lineage>
</organism>
<keyword evidence="1" id="KW-0472">Membrane</keyword>
<gene>
    <name evidence="2" type="ORF">PCOR1329_LOCUS71049</name>
</gene>
<keyword evidence="1" id="KW-0812">Transmembrane</keyword>
<evidence type="ECO:0000313" key="3">
    <source>
        <dbReference type="Proteomes" id="UP001189429"/>
    </source>
</evidence>
<dbReference type="EMBL" id="CAUYUJ010019410">
    <property type="protein sequence ID" value="CAK0890978.1"/>
    <property type="molecule type" value="Genomic_DNA"/>
</dbReference>
<feature type="transmembrane region" description="Helical" evidence="1">
    <location>
        <begin position="42"/>
        <end position="64"/>
    </location>
</feature>
<sequence>MVALGIVALVLEPLQILVELTPCLVVTTVFSRSYRACRPGLWLVQALLIIFLDFCMEIGIDFFFRRFFDFLLLRVLSLLAISLTIIVTLQHVRARPRSVPLVSTPRS</sequence>